<protein>
    <submittedName>
        <fullName evidence="2">Integral membrane protein (TIGR02327 family)</fullName>
    </submittedName>
</protein>
<dbReference type="AlphaFoldDB" id="A0A938Y196"/>
<proteinExistence type="predicted"/>
<dbReference type="EMBL" id="JAFBEB010000005">
    <property type="protein sequence ID" value="MBM7590166.1"/>
    <property type="molecule type" value="Genomic_DNA"/>
</dbReference>
<dbReference type="InterPro" id="IPR009526">
    <property type="entry name" value="DUF1146"/>
</dbReference>
<feature type="transmembrane region" description="Helical" evidence="1">
    <location>
        <begin position="6"/>
        <end position="25"/>
    </location>
</feature>
<name>A0A938Y196_9BACL</name>
<dbReference type="Pfam" id="PF06612">
    <property type="entry name" value="DUF1146"/>
    <property type="match status" value="1"/>
</dbReference>
<feature type="transmembrane region" description="Helical" evidence="1">
    <location>
        <begin position="45"/>
        <end position="63"/>
    </location>
</feature>
<sequence>METIGVTAVLGIIVSIVCIGVSWYALQVFRFDLFVKKADSGQAKLLQIILSIFIGYGVARFFIDYLGWSLLLRNFF</sequence>
<dbReference type="RefSeq" id="WP_420829077.1">
    <property type="nucleotide sequence ID" value="NZ_BAABIN010000020.1"/>
</dbReference>
<keyword evidence="1" id="KW-1133">Transmembrane helix</keyword>
<evidence type="ECO:0000313" key="3">
    <source>
        <dbReference type="Proteomes" id="UP000717624"/>
    </source>
</evidence>
<evidence type="ECO:0000256" key="1">
    <source>
        <dbReference type="SAM" id="Phobius"/>
    </source>
</evidence>
<gene>
    <name evidence="2" type="ORF">JOD01_001770</name>
</gene>
<accession>A0A938Y196</accession>
<evidence type="ECO:0000313" key="2">
    <source>
        <dbReference type="EMBL" id="MBM7590166.1"/>
    </source>
</evidence>
<reference evidence="2" key="1">
    <citation type="submission" date="2021-01" db="EMBL/GenBank/DDBJ databases">
        <title>Genomic Encyclopedia of Type Strains, Phase IV (KMG-IV): sequencing the most valuable type-strain genomes for metagenomic binning, comparative biology and taxonomic classification.</title>
        <authorList>
            <person name="Goeker M."/>
        </authorList>
    </citation>
    <scope>NUCLEOTIDE SEQUENCE</scope>
    <source>
        <strain evidence="2">DSM 25523</strain>
    </source>
</reference>
<dbReference type="NCBIfam" id="TIGR02327">
    <property type="entry name" value="int_mem_ywzB"/>
    <property type="match status" value="1"/>
</dbReference>
<keyword evidence="3" id="KW-1185">Reference proteome</keyword>
<organism evidence="2 3">
    <name type="scientific">Brevibacillus fulvus</name>
    <dbReference type="NCBI Taxonomy" id="1125967"/>
    <lineage>
        <taxon>Bacteria</taxon>
        <taxon>Bacillati</taxon>
        <taxon>Bacillota</taxon>
        <taxon>Bacilli</taxon>
        <taxon>Bacillales</taxon>
        <taxon>Paenibacillaceae</taxon>
        <taxon>Brevibacillus</taxon>
    </lineage>
</organism>
<keyword evidence="1" id="KW-0812">Transmembrane</keyword>
<keyword evidence="1" id="KW-0472">Membrane</keyword>
<dbReference type="Proteomes" id="UP000717624">
    <property type="component" value="Unassembled WGS sequence"/>
</dbReference>
<comment type="caution">
    <text evidence="2">The sequence shown here is derived from an EMBL/GenBank/DDBJ whole genome shotgun (WGS) entry which is preliminary data.</text>
</comment>